<dbReference type="AlphaFoldDB" id="A0A426WY62"/>
<sequence length="160" mass="17054">MHPLRFPNSGIRAKRRKTLQGAAAHGHDQPPYSGGRPPARGRSIAARSPVRGGHPQGHQPCGHDRLRPGRRACCPLRDSKRQSPATRPQVAAAHCKAARGSPATAGRSDRQPSRCRPKAAAPTAGAAAHADGVQRRHLRRAVTAITTQMGARRGLGHPFK</sequence>
<proteinExistence type="predicted"/>
<feature type="compositionally biased region" description="Low complexity" evidence="1">
    <location>
        <begin position="119"/>
        <end position="130"/>
    </location>
</feature>
<evidence type="ECO:0000256" key="1">
    <source>
        <dbReference type="SAM" id="MobiDB-lite"/>
    </source>
</evidence>
<dbReference type="Proteomes" id="UP000287651">
    <property type="component" value="Unassembled WGS sequence"/>
</dbReference>
<feature type="region of interest" description="Disordered" evidence="1">
    <location>
        <begin position="1"/>
        <end position="133"/>
    </location>
</feature>
<evidence type="ECO:0000313" key="3">
    <source>
        <dbReference type="Proteomes" id="UP000287651"/>
    </source>
</evidence>
<reference evidence="2 3" key="1">
    <citation type="journal article" date="2014" name="Agronomy (Basel)">
        <title>A Draft Genome Sequence for Ensete ventricosum, the Drought-Tolerant Tree Against Hunger.</title>
        <authorList>
            <person name="Harrison J."/>
            <person name="Moore K.A."/>
            <person name="Paszkiewicz K."/>
            <person name="Jones T."/>
            <person name="Grant M."/>
            <person name="Ambacheew D."/>
            <person name="Muzemil S."/>
            <person name="Studholme D.J."/>
        </authorList>
    </citation>
    <scope>NUCLEOTIDE SEQUENCE [LARGE SCALE GENOMIC DNA]</scope>
</reference>
<accession>A0A426WY62</accession>
<gene>
    <name evidence="2" type="ORF">B296_00053287</name>
</gene>
<dbReference type="EMBL" id="AMZH03033085">
    <property type="protein sequence ID" value="RRT32235.1"/>
    <property type="molecule type" value="Genomic_DNA"/>
</dbReference>
<comment type="caution">
    <text evidence="2">The sequence shown here is derived from an EMBL/GenBank/DDBJ whole genome shotgun (WGS) entry which is preliminary data.</text>
</comment>
<protein>
    <submittedName>
        <fullName evidence="2">Uncharacterized protein</fullName>
    </submittedName>
</protein>
<name>A0A426WY62_ENSVE</name>
<evidence type="ECO:0000313" key="2">
    <source>
        <dbReference type="EMBL" id="RRT32235.1"/>
    </source>
</evidence>
<organism evidence="2 3">
    <name type="scientific">Ensete ventricosum</name>
    <name type="common">Abyssinian banana</name>
    <name type="synonym">Musa ensete</name>
    <dbReference type="NCBI Taxonomy" id="4639"/>
    <lineage>
        <taxon>Eukaryota</taxon>
        <taxon>Viridiplantae</taxon>
        <taxon>Streptophyta</taxon>
        <taxon>Embryophyta</taxon>
        <taxon>Tracheophyta</taxon>
        <taxon>Spermatophyta</taxon>
        <taxon>Magnoliopsida</taxon>
        <taxon>Liliopsida</taxon>
        <taxon>Zingiberales</taxon>
        <taxon>Musaceae</taxon>
        <taxon>Ensete</taxon>
    </lineage>
</organism>